<feature type="transmembrane region" description="Helical" evidence="1">
    <location>
        <begin position="306"/>
        <end position="328"/>
    </location>
</feature>
<comment type="caution">
    <text evidence="3">The sequence shown here is derived from an EMBL/GenBank/DDBJ whole genome shotgun (WGS) entry which is preliminary data.</text>
</comment>
<accession>A0A1Y1XPA2</accession>
<reference evidence="3 4" key="1">
    <citation type="submission" date="2016-08" db="EMBL/GenBank/DDBJ databases">
        <title>A Parts List for Fungal Cellulosomes Revealed by Comparative Genomics.</title>
        <authorList>
            <consortium name="DOE Joint Genome Institute"/>
            <person name="Haitjema C.H."/>
            <person name="Gilmore S.P."/>
            <person name="Henske J.K."/>
            <person name="Solomon K.V."/>
            <person name="De Groot R."/>
            <person name="Kuo A."/>
            <person name="Mondo S.J."/>
            <person name="Salamov A.A."/>
            <person name="Labutti K."/>
            <person name="Zhao Z."/>
            <person name="Chiniquy J."/>
            <person name="Barry K."/>
            <person name="Brewer H.M."/>
            <person name="Purvine S.O."/>
            <person name="Wright A.T."/>
            <person name="Boxma B."/>
            <person name="Van Alen T."/>
            <person name="Hackstein J.H."/>
            <person name="Baker S.E."/>
            <person name="Grigoriev I.V."/>
            <person name="O'Malley M.A."/>
        </authorList>
    </citation>
    <scope>NUCLEOTIDE SEQUENCE [LARGE SCALE GENOMIC DNA]</scope>
    <source>
        <strain evidence="3 4">S4</strain>
    </source>
</reference>
<dbReference type="SUPFAM" id="SSF48097">
    <property type="entry name" value="Regulator of G-protein signaling, RGS"/>
    <property type="match status" value="1"/>
</dbReference>
<dbReference type="OrthoDB" id="2125296at2759"/>
<feature type="transmembrane region" description="Helical" evidence="1">
    <location>
        <begin position="98"/>
        <end position="116"/>
    </location>
</feature>
<name>A0A1Y1XPA2_9FUNG</name>
<evidence type="ECO:0000313" key="4">
    <source>
        <dbReference type="Proteomes" id="UP000193944"/>
    </source>
</evidence>
<dbReference type="STRING" id="1754192.A0A1Y1XPA2"/>
<dbReference type="InterPro" id="IPR044926">
    <property type="entry name" value="RGS_subdomain_2"/>
</dbReference>
<evidence type="ECO:0000256" key="1">
    <source>
        <dbReference type="SAM" id="Phobius"/>
    </source>
</evidence>
<dbReference type="InterPro" id="IPR016137">
    <property type="entry name" value="RGS"/>
</dbReference>
<organism evidence="3 4">
    <name type="scientific">Anaeromyces robustus</name>
    <dbReference type="NCBI Taxonomy" id="1754192"/>
    <lineage>
        <taxon>Eukaryota</taxon>
        <taxon>Fungi</taxon>
        <taxon>Fungi incertae sedis</taxon>
        <taxon>Chytridiomycota</taxon>
        <taxon>Chytridiomycota incertae sedis</taxon>
        <taxon>Neocallimastigomycetes</taxon>
        <taxon>Neocallimastigales</taxon>
        <taxon>Neocallimastigaceae</taxon>
        <taxon>Anaeromyces</taxon>
    </lineage>
</organism>
<dbReference type="AlphaFoldDB" id="A0A1Y1XPA2"/>
<evidence type="ECO:0000313" key="3">
    <source>
        <dbReference type="EMBL" id="ORX87561.1"/>
    </source>
</evidence>
<gene>
    <name evidence="3" type="ORF">BCR32DRAFT_264155</name>
</gene>
<feature type="transmembrane region" description="Helical" evidence="1">
    <location>
        <begin position="165"/>
        <end position="187"/>
    </location>
</feature>
<feature type="transmembrane region" description="Helical" evidence="1">
    <location>
        <begin position="69"/>
        <end position="92"/>
    </location>
</feature>
<proteinExistence type="predicted"/>
<keyword evidence="1" id="KW-1133">Transmembrane helix</keyword>
<feature type="transmembrane region" description="Helical" evidence="1">
    <location>
        <begin position="37"/>
        <end position="57"/>
    </location>
</feature>
<keyword evidence="1" id="KW-0472">Membrane</keyword>
<keyword evidence="1" id="KW-0812">Transmembrane</keyword>
<feature type="domain" description="RGS" evidence="2">
    <location>
        <begin position="347"/>
        <end position="508"/>
    </location>
</feature>
<evidence type="ECO:0000259" key="2">
    <source>
        <dbReference type="PROSITE" id="PS50132"/>
    </source>
</evidence>
<sequence>MIYESKLFERVTEEEYNEYINNEFVNNDGKFKVEKTIYQVLFMLFIILALLSLILFFKLRESYIIRQRDFCLTFIGGIFAFISVVCSFIPQLMKTTCMYNVFVVNVLIIIVDFIFLSRSIRVILYYYFNIFKVTSVKNKKINGPYNVTIEPNYYLPRLYKRIKRIIAFVIIVPTLISIIANCIVYKVDKESRESCDFTTPKDALKSLKTNVGKGYFRIVAINSVIYMIFTIIATFFLFKIKDANKYGLKFECISVSILVIIVSLINAFLQRNASENSIYGISTSRKTQYPYKIVLVLFEYTKGGRMLYTFILAYMFFSSISLPLIHYYSAKKNRSNYLDDSMYSFQYFYKVLNTPTLVKELRDIAVKEFSVENVLFWENYQILQLMVYRYQIEYNKAKEMGDEKLISQYNFDEYYQHQVQSLSSSSMDDYTYNPNMIVPKEILPYYLSFFEIFIDFKGPAVVNISGVTNRRINNNIHSCPTVGIFDDAKNEVVELMYDSIYPILLKENKKHMRRTLS</sequence>
<protein>
    <recommendedName>
        <fullName evidence="2">RGS domain-containing protein</fullName>
    </recommendedName>
</protein>
<feature type="transmembrane region" description="Helical" evidence="1">
    <location>
        <begin position="215"/>
        <end position="238"/>
    </location>
</feature>
<dbReference type="InterPro" id="IPR036305">
    <property type="entry name" value="RGS_sf"/>
</dbReference>
<dbReference type="EMBL" id="MCFG01000007">
    <property type="protein sequence ID" value="ORX87561.1"/>
    <property type="molecule type" value="Genomic_DNA"/>
</dbReference>
<dbReference type="Gene3D" id="1.10.167.10">
    <property type="entry name" value="Regulator of G-protein Signalling 4, domain 2"/>
    <property type="match status" value="1"/>
</dbReference>
<feature type="transmembrane region" description="Helical" evidence="1">
    <location>
        <begin position="250"/>
        <end position="269"/>
    </location>
</feature>
<reference evidence="3 4" key="2">
    <citation type="submission" date="2016-08" db="EMBL/GenBank/DDBJ databases">
        <title>Pervasive Adenine N6-methylation of Active Genes in Fungi.</title>
        <authorList>
            <consortium name="DOE Joint Genome Institute"/>
            <person name="Mondo S.J."/>
            <person name="Dannebaum R.O."/>
            <person name="Kuo R.C."/>
            <person name="Labutti K."/>
            <person name="Haridas S."/>
            <person name="Kuo A."/>
            <person name="Salamov A."/>
            <person name="Ahrendt S.R."/>
            <person name="Lipzen A."/>
            <person name="Sullivan W."/>
            <person name="Andreopoulos W.B."/>
            <person name="Clum A."/>
            <person name="Lindquist E."/>
            <person name="Daum C."/>
            <person name="Ramamoorthy G.K."/>
            <person name="Gryganskyi A."/>
            <person name="Culley D."/>
            <person name="Magnuson J.K."/>
            <person name="James T.Y."/>
            <person name="O'Malley M.A."/>
            <person name="Stajich J.E."/>
            <person name="Spatafora J.W."/>
            <person name="Visel A."/>
            <person name="Grigoriev I.V."/>
        </authorList>
    </citation>
    <scope>NUCLEOTIDE SEQUENCE [LARGE SCALE GENOMIC DNA]</scope>
    <source>
        <strain evidence="3 4">S4</strain>
    </source>
</reference>
<dbReference type="PROSITE" id="PS50132">
    <property type="entry name" value="RGS"/>
    <property type="match status" value="1"/>
</dbReference>
<keyword evidence="4" id="KW-1185">Reference proteome</keyword>
<dbReference type="Proteomes" id="UP000193944">
    <property type="component" value="Unassembled WGS sequence"/>
</dbReference>